<name>A0A830HY39_9CHLO</name>
<keyword evidence="2" id="KW-0812">Transmembrane</keyword>
<dbReference type="PANTHER" id="PTHR16875">
    <property type="entry name" value="SELENOPROTEIN K"/>
    <property type="match status" value="1"/>
</dbReference>
<keyword evidence="8" id="KW-1185">Reference proteome</keyword>
<evidence type="ECO:0000256" key="5">
    <source>
        <dbReference type="ARBA" id="ARBA00023136"/>
    </source>
</evidence>
<comment type="caution">
    <text evidence="7">The sequence shown here is derived from an EMBL/GenBank/DDBJ whole genome shotgun (WGS) entry which is preliminary data.</text>
</comment>
<dbReference type="Pfam" id="PF10961">
    <property type="entry name" value="SelK_SelG"/>
    <property type="match status" value="1"/>
</dbReference>
<reference evidence="7" key="1">
    <citation type="submission" date="2020-10" db="EMBL/GenBank/DDBJ databases">
        <title>Unveiling of a novel bifunctional photoreceptor, Dualchrome1, isolated from a cosmopolitan green alga.</title>
        <authorList>
            <person name="Suzuki S."/>
            <person name="Kawachi M."/>
        </authorList>
    </citation>
    <scope>NUCLEOTIDE SEQUENCE</scope>
    <source>
        <strain evidence="7">NIES 2893</strain>
    </source>
</reference>
<keyword evidence="3" id="KW-0712">Selenocysteine</keyword>
<dbReference type="GO" id="GO:0006816">
    <property type="term" value="P:calcium ion transport"/>
    <property type="evidence" value="ECO:0007669"/>
    <property type="project" value="TreeGrafter"/>
</dbReference>
<evidence type="ECO:0000256" key="2">
    <source>
        <dbReference type="ARBA" id="ARBA00022692"/>
    </source>
</evidence>
<evidence type="ECO:0000313" key="8">
    <source>
        <dbReference type="Proteomes" id="UP000660262"/>
    </source>
</evidence>
<accession>A0A830HY39</accession>
<protein>
    <recommendedName>
        <fullName evidence="9">Selenoprotein K</fullName>
    </recommendedName>
</protein>
<evidence type="ECO:0000256" key="3">
    <source>
        <dbReference type="ARBA" id="ARBA00022933"/>
    </source>
</evidence>
<keyword evidence="5" id="KW-0472">Membrane</keyword>
<dbReference type="GO" id="GO:0005794">
    <property type="term" value="C:Golgi apparatus"/>
    <property type="evidence" value="ECO:0007669"/>
    <property type="project" value="TreeGrafter"/>
</dbReference>
<evidence type="ECO:0000313" key="7">
    <source>
        <dbReference type="EMBL" id="GHP11928.1"/>
    </source>
</evidence>
<gene>
    <name evidence="7" type="ORF">PPROV_001065500</name>
</gene>
<dbReference type="GO" id="GO:0005789">
    <property type="term" value="C:endoplasmic reticulum membrane"/>
    <property type="evidence" value="ECO:0007669"/>
    <property type="project" value="TreeGrafter"/>
</dbReference>
<evidence type="ECO:0008006" key="9">
    <source>
        <dbReference type="Google" id="ProtNLM"/>
    </source>
</evidence>
<organism evidence="7 8">
    <name type="scientific">Pycnococcus provasolii</name>
    <dbReference type="NCBI Taxonomy" id="41880"/>
    <lineage>
        <taxon>Eukaryota</taxon>
        <taxon>Viridiplantae</taxon>
        <taxon>Chlorophyta</taxon>
        <taxon>Pseudoscourfieldiophyceae</taxon>
        <taxon>Pseudoscourfieldiales</taxon>
        <taxon>Pycnococcaceae</taxon>
        <taxon>Pycnococcus</taxon>
    </lineage>
</organism>
<dbReference type="PANTHER" id="PTHR16875:SF0">
    <property type="entry name" value="SELENOPROTEIN K"/>
    <property type="match status" value="1"/>
</dbReference>
<evidence type="ECO:0000256" key="4">
    <source>
        <dbReference type="ARBA" id="ARBA00022989"/>
    </source>
</evidence>
<keyword evidence="4" id="KW-1133">Transmembrane helix</keyword>
<dbReference type="InterPro" id="IPR024491">
    <property type="entry name" value="Se_SelK/SelG"/>
</dbReference>
<feature type="compositionally biased region" description="Polar residues" evidence="6">
    <location>
        <begin position="71"/>
        <end position="80"/>
    </location>
</feature>
<dbReference type="GO" id="GO:0032469">
    <property type="term" value="P:endoplasmic reticulum calcium ion homeostasis"/>
    <property type="evidence" value="ECO:0007669"/>
    <property type="project" value="TreeGrafter"/>
</dbReference>
<dbReference type="Proteomes" id="UP000660262">
    <property type="component" value="Unassembled WGS sequence"/>
</dbReference>
<feature type="compositionally biased region" description="Gly residues" evidence="6">
    <location>
        <begin position="81"/>
        <end position="93"/>
    </location>
</feature>
<evidence type="ECO:0000256" key="1">
    <source>
        <dbReference type="ARBA" id="ARBA00004167"/>
    </source>
</evidence>
<dbReference type="AlphaFoldDB" id="A0A830HY39"/>
<proteinExistence type="predicted"/>
<sequence>MASPGERAVNARVGYVARGGDLHARQSVWSRGILTTLADFAWSVINHVSFFFQTLLSNDAAASYVAKGRSRSTAAPSSSFGGPGGPGGGGGGPYRRHGGGIHGMGSLQNKAGSPPMAGGG</sequence>
<dbReference type="EMBL" id="BNJQ01000037">
    <property type="protein sequence ID" value="GHP11928.1"/>
    <property type="molecule type" value="Genomic_DNA"/>
</dbReference>
<evidence type="ECO:0000256" key="6">
    <source>
        <dbReference type="SAM" id="MobiDB-lite"/>
    </source>
</evidence>
<feature type="region of interest" description="Disordered" evidence="6">
    <location>
        <begin position="68"/>
        <end position="120"/>
    </location>
</feature>
<comment type="subcellular location">
    <subcellularLocation>
        <location evidence="1">Membrane</location>
        <topology evidence="1">Single-pass membrane protein</topology>
    </subcellularLocation>
</comment>